<feature type="region of interest" description="Disordered" evidence="17">
    <location>
        <begin position="33"/>
        <end position="53"/>
    </location>
</feature>
<dbReference type="InterPro" id="IPR005821">
    <property type="entry name" value="Ion_trans_dom"/>
</dbReference>
<keyword evidence="7" id="KW-0677">Repeat</keyword>
<dbReference type="FunFam" id="1.10.287.70:FF:000046">
    <property type="entry name" value="Sodium channel protein"/>
    <property type="match status" value="1"/>
</dbReference>
<dbReference type="SUPFAM" id="SSF81324">
    <property type="entry name" value="Voltage-gated potassium channels"/>
    <property type="match status" value="4"/>
</dbReference>
<dbReference type="InterPro" id="IPR010526">
    <property type="entry name" value="Na_trans_assoc_dom"/>
</dbReference>
<sequence length="1871" mass="213856">MSSDEQSEEEVLPAFRPFTRESLAAIEARIAEAESRKKESLQKKGEGDDEHYGTYQPEVAEADPQLEAGLPLPKYLEREFPPELLATPIEGLDKFYENKRTFIVISKGKDIFRFSATNAMWILDPFNPIRRAAISILVHPAFSFLVIVTILVNCVLMTQTNVTHEKELERLFTAIYTIESCIKATARGFILEQFTYLRDPWNWLDFVVISLAYITMGVELGNLSALRTFRVLRALKTVAVIPGLKTIVGAVIESVKNLKDVIILTVFSLSLFALLGLQMYMGVLMQKCIVEAPPNTTYEEKKVHYRNQSNWYLDSAGEYFICGNASGARQCPEGYICLSNYGPNPNHGFTNFDTFYWAFLASFRLMTQDFWEGLYQMVLRTAGPWHICFFIVIIFLGSFYLLNLILAIVAMSYDELQKRAEKEEEDAQKEEENYNAAVERKRLLEEEKAGVGVVKSSSESSSGSYELFVGQDKTVEEKDASIKSVDGDSIGEPKSQINGKVRKDSLDDVEYSIKQKPYDSPFIDPQRQTELDMKDVMVLNDIIDQAAGRQSRESGREREPEEKEKFKEKCFKNCLRFIDIFCVWDCCNCWLYIQKIVNIIVFDPFMELFITLAIIVNTLFMSIEHADMDKSLQEFLKNGNYFFTATFAIEAVMKLVALSPKYYFKEGWNIFDFLIVVLSLVELCGENVSLPGLSVLRSFRLLRVFKLAKSWPTLNLLISIMGKTVGALGNLTFVLGIIIFIFAVMGMQLFGEKYIENKHVFPDNAVPRWNFVDFMHSFMIVFRVLCGEWIESMWGRMLVAEWPCVPFFLSTVIIGNLVVLNLFPALLLSSFGAANLSMASPESADTKKLQEAFERIGRAINWVKICFLRILKNLRPKTRNQIGDQTTDIREDLEDATIGREMLVDGQVKMKEKKSPKEITDLEVVVGDGLEISIQGNGQAIPIKMANNTKTLVNSSHMSAKVELKEKEKEKFKEKDNKEKDEGFGNKVYPQKDDDDVSNKSINNVKDLKDNIEKGIPNNKPSKEESQISLPEGSQEEKKDASKDDVINEGGFLKDEDILEEDAEIEGDNADDESSKIIIPEYPSDCFPDKCYQHFPFCLGNEESKFWRHYTTIRGKSYTLVENKYFETLIIFMILVSSLALALEDVNLKKRRWLMDILQYMDKIFTILFFFEMLIKWLAFGFKKYFTNAWCWLDFVIVLVSLFNLAVSLMGGSDISAFKTMRTLRALRPLRAMSRLEGMRVVVNALVQAIPAIFNVLLVCLIFWLIFSIMGVQLFAGKFRYCADKDGNRFNSSTVPNKSVCCLNNFTWENPKINSDNVLNAYLALFQVATFKGWIDIMSNAIDTKQNEDEQPEYEVNRYMYLYFVLFIIIGSFFTLNLFIGVIIDNFNEQKKKAGGSLEMFMTEDQKKYYNAMKKMGEKKPAKAIPRPRFKLQAVVFDLITNTKFDMAIVLFIGLNMLVMAMEHYHQTPTFDDILERLNIFFIAIFTTECVLKMFALRWYYFKEPWNVFDCVVVTLSILGIAIKDLIASYFVSPTLLRVVRVVKVGRVLRLVKGAKGIRTLLFALAMSLPALFNICLLLFLVMFIYAIFGMSFFMTVKHRAGIDDNFNFETFGQSMILLFQMSTSAGWDGVLLGIMDDSDCVQGSEDEGIEGDCGKPGVAVAYLISYLIVSFLIIINMYIAVILENYSQATEDVQEGLTADDYDMYYEIWQKYDPEGTQYIKYEDLSDFLDALEEPLQIEKPNKYKIIDMDITICKGDLMYCVDILDALTKDFFARKGTAIEESAELGEVAPRKDVEGYEPISSTRFRQQEEYNARVIQRAWRHYKGCSASEPRQQQTAIVIESDGHVTRNGHKVVIHSRSPSVTSRSTDV</sequence>
<proteinExistence type="evidence at transcript level"/>
<dbReference type="InterPro" id="IPR043203">
    <property type="entry name" value="VGCC_Ca_Na"/>
</dbReference>
<organism evidence="19">
    <name type="scientific">Olivierus martensii</name>
    <name type="common">Manchurian scorpion</name>
    <name type="synonym">Mesobuthus martensii</name>
    <dbReference type="NCBI Taxonomy" id="34649"/>
    <lineage>
        <taxon>Eukaryota</taxon>
        <taxon>Metazoa</taxon>
        <taxon>Ecdysozoa</taxon>
        <taxon>Arthropoda</taxon>
        <taxon>Chelicerata</taxon>
        <taxon>Arachnida</taxon>
        <taxon>Scorpiones</taxon>
        <taxon>Buthida</taxon>
        <taxon>Buthoidea</taxon>
        <taxon>Buthidae</taxon>
        <taxon>Olivierus</taxon>
    </lineage>
</organism>
<comment type="subcellular location">
    <subcellularLocation>
        <location evidence="1 15">Cell membrane</location>
        <topology evidence="1 15">Multi-pass membrane protein</topology>
    </subcellularLocation>
</comment>
<evidence type="ECO:0000256" key="1">
    <source>
        <dbReference type="ARBA" id="ARBA00004651"/>
    </source>
</evidence>
<dbReference type="FunFam" id="1.20.120.350:FF:000023">
    <property type="entry name" value="Sodium channel protein"/>
    <property type="match status" value="1"/>
</dbReference>
<dbReference type="FunFam" id="1.20.120.350:FF:000036">
    <property type="entry name" value="Voltage-dependent sodium channel SCN10A"/>
    <property type="match status" value="1"/>
</dbReference>
<dbReference type="InterPro" id="IPR027359">
    <property type="entry name" value="Volt_channel_dom_sf"/>
</dbReference>
<dbReference type="PROSITE" id="PS50222">
    <property type="entry name" value="EF_HAND_2"/>
    <property type="match status" value="1"/>
</dbReference>
<keyword evidence="12" id="KW-1015">Disulfide bond</keyword>
<evidence type="ECO:0000256" key="13">
    <source>
        <dbReference type="ARBA" id="ARBA00023180"/>
    </source>
</evidence>
<evidence type="ECO:0000256" key="3">
    <source>
        <dbReference type="ARBA" id="ARBA00022461"/>
    </source>
</evidence>
<evidence type="ECO:0000259" key="18">
    <source>
        <dbReference type="PROSITE" id="PS50222"/>
    </source>
</evidence>
<feature type="coiled-coil region" evidence="16">
    <location>
        <begin position="406"/>
        <end position="447"/>
    </location>
</feature>
<dbReference type="InterPro" id="IPR001696">
    <property type="entry name" value="Na_channel_asu"/>
</dbReference>
<feature type="transmembrane region" description="Helical" evidence="15">
    <location>
        <begin position="384"/>
        <end position="409"/>
    </location>
</feature>
<keyword evidence="13" id="KW-0325">Glycoprotein</keyword>
<dbReference type="GO" id="GO:0019228">
    <property type="term" value="P:neuronal action potential"/>
    <property type="evidence" value="ECO:0007669"/>
    <property type="project" value="TreeGrafter"/>
</dbReference>
<feature type="transmembrane region" description="Helical" evidence="15">
    <location>
        <begin position="1478"/>
        <end position="1501"/>
    </location>
</feature>
<feature type="transmembrane region" description="Helical" evidence="15">
    <location>
        <begin position="1661"/>
        <end position="1684"/>
    </location>
</feature>
<keyword evidence="15 19" id="KW-0407">Ion channel</keyword>
<evidence type="ECO:0000256" key="11">
    <source>
        <dbReference type="ARBA" id="ARBA00023136"/>
    </source>
</evidence>
<dbReference type="PANTHER" id="PTHR10037:SF288">
    <property type="entry name" value="SODIUM CHANNEL PROTEIN PARA"/>
    <property type="match status" value="1"/>
</dbReference>
<feature type="compositionally biased region" description="Basic and acidic residues" evidence="17">
    <location>
        <begin position="1035"/>
        <end position="1046"/>
    </location>
</feature>
<keyword evidence="6 15" id="KW-0812">Transmembrane</keyword>
<dbReference type="CDD" id="cd13433">
    <property type="entry name" value="Na_channel_gate"/>
    <property type="match status" value="1"/>
</dbReference>
<evidence type="ECO:0000256" key="15">
    <source>
        <dbReference type="RuleBase" id="RU361132"/>
    </source>
</evidence>
<feature type="compositionally biased region" description="Basic and acidic residues" evidence="17">
    <location>
        <begin position="960"/>
        <end position="984"/>
    </location>
</feature>
<dbReference type="GO" id="GO:0005509">
    <property type="term" value="F:calcium ion binding"/>
    <property type="evidence" value="ECO:0007669"/>
    <property type="project" value="InterPro"/>
</dbReference>
<evidence type="ECO:0000313" key="19">
    <source>
        <dbReference type="EMBL" id="AAQ84279.2"/>
    </source>
</evidence>
<comment type="function">
    <text evidence="15">Mediates the voltage-dependent sodium ion permeability of excitable membranes. Assuming opened or closed conformations in response to the voltage difference across the membrane, the protein forms a sodium-selective channel through which Na(+) ions may pass in accordance with their electrochemical gradient.</text>
</comment>
<keyword evidence="4" id="KW-1003">Cell membrane</keyword>
<feature type="transmembrane region" description="Helical" evidence="15">
    <location>
        <begin position="1256"/>
        <end position="1276"/>
    </location>
</feature>
<evidence type="ECO:0000256" key="6">
    <source>
        <dbReference type="ARBA" id="ARBA00022692"/>
    </source>
</evidence>
<protein>
    <recommendedName>
        <fullName evidence="15">Sodium channel protein</fullName>
    </recommendedName>
</protein>
<dbReference type="PANTHER" id="PTHR10037">
    <property type="entry name" value="VOLTAGE-GATED CATION CHANNEL CALCIUM AND SODIUM"/>
    <property type="match status" value="1"/>
</dbReference>
<evidence type="ECO:0000256" key="2">
    <source>
        <dbReference type="ARBA" id="ARBA00022448"/>
    </source>
</evidence>
<feature type="transmembrane region" description="Helical" evidence="15">
    <location>
        <begin position="1164"/>
        <end position="1180"/>
    </location>
</feature>
<dbReference type="PRINTS" id="PR00170">
    <property type="entry name" value="NACHANNEL"/>
</dbReference>
<dbReference type="SMR" id="Q67FT1"/>
<feature type="transmembrane region" description="Helical" evidence="15">
    <location>
        <begin position="1513"/>
        <end position="1540"/>
    </location>
</feature>
<keyword evidence="15" id="KW-0406">Ion transport</keyword>
<evidence type="ECO:0000256" key="7">
    <source>
        <dbReference type="ARBA" id="ARBA00022737"/>
    </source>
</evidence>
<dbReference type="Gene3D" id="1.20.120.350">
    <property type="entry name" value="Voltage-gated potassium channels. Chain C"/>
    <property type="match status" value="4"/>
</dbReference>
<feature type="transmembrane region" description="Helical" evidence="15">
    <location>
        <begin position="1125"/>
        <end position="1143"/>
    </location>
</feature>
<keyword evidence="2 15" id="KW-0813">Transport</keyword>
<feature type="transmembrane region" description="Helical" evidence="15">
    <location>
        <begin position="807"/>
        <end position="828"/>
    </location>
</feature>
<dbReference type="Pfam" id="PF00520">
    <property type="entry name" value="Ion_trans"/>
    <property type="match status" value="4"/>
</dbReference>
<keyword evidence="8 15" id="KW-0851">Voltage-gated channel</keyword>
<dbReference type="FunFam" id="1.20.120.350:FF:000019">
    <property type="entry name" value="Sodium channel protein"/>
    <property type="match status" value="1"/>
</dbReference>
<dbReference type="InterPro" id="IPR044564">
    <property type="entry name" value="Na_chnl_inactivation_gate"/>
</dbReference>
<reference evidence="19" key="2">
    <citation type="journal article" date="2006" name="FEBS Lett.">
        <title>Comparative pharmacology and cloning of two novel arachnid sodium channels: Exploring the adaptive insensitivity of scorpion to its toxins.</title>
        <authorList>
            <person name="Zuo X.P."/>
            <person name="He H.Q."/>
            <person name="He M."/>
            <person name="Liu Z.R."/>
            <person name="Xu Q."/>
            <person name="Ye J.G."/>
            <person name="Ji Y.H."/>
        </authorList>
    </citation>
    <scope>NUCLEOTIDE SEQUENCE</scope>
</reference>
<feature type="transmembrane region" description="Helical" evidence="15">
    <location>
        <begin position="136"/>
        <end position="158"/>
    </location>
</feature>
<evidence type="ECO:0000256" key="14">
    <source>
        <dbReference type="ARBA" id="ARBA00023201"/>
    </source>
</evidence>
<feature type="transmembrane region" description="Helical" evidence="15">
    <location>
        <begin position="1447"/>
        <end position="1466"/>
    </location>
</feature>
<evidence type="ECO:0000256" key="12">
    <source>
        <dbReference type="ARBA" id="ARBA00023157"/>
    </source>
</evidence>
<dbReference type="Gene3D" id="1.10.287.70">
    <property type="match status" value="4"/>
</dbReference>
<evidence type="ECO:0000256" key="17">
    <source>
        <dbReference type="SAM" id="MobiDB-lite"/>
    </source>
</evidence>
<feature type="transmembrane region" description="Helical" evidence="15">
    <location>
        <begin position="1561"/>
        <end position="1589"/>
    </location>
</feature>
<keyword evidence="3 15" id="KW-0894">Sodium channel</keyword>
<feature type="transmembrane region" description="Helical" evidence="15">
    <location>
        <begin position="261"/>
        <end position="281"/>
    </location>
</feature>
<feature type="transmembrane region" description="Helical" evidence="15">
    <location>
        <begin position="769"/>
        <end position="786"/>
    </location>
</feature>
<feature type="transmembrane region" description="Helical" evidence="15">
    <location>
        <begin position="1192"/>
        <end position="1211"/>
    </location>
</feature>
<feature type="transmembrane region" description="Helical" evidence="15">
    <location>
        <begin position="206"/>
        <end position="226"/>
    </location>
</feature>
<evidence type="ECO:0000256" key="9">
    <source>
        <dbReference type="ARBA" id="ARBA00022989"/>
    </source>
</evidence>
<keyword evidence="11 15" id="KW-0472">Membrane</keyword>
<keyword evidence="10 15" id="KW-0915">Sodium</keyword>
<dbReference type="GO" id="GO:0005248">
    <property type="term" value="F:voltage-gated sodium channel activity"/>
    <property type="evidence" value="ECO:0007669"/>
    <property type="project" value="InterPro"/>
</dbReference>
<evidence type="ECO:0000256" key="5">
    <source>
        <dbReference type="ARBA" id="ARBA00022495"/>
    </source>
</evidence>
<feature type="transmembrane region" description="Helical" evidence="15">
    <location>
        <begin position="641"/>
        <end position="664"/>
    </location>
</feature>
<comment type="similarity">
    <text evidence="15">Belongs to the sodium channel (TC 1.A.1.10) family.</text>
</comment>
<dbReference type="GO" id="GO:0001518">
    <property type="term" value="C:voltage-gated sodium channel complex"/>
    <property type="evidence" value="ECO:0007669"/>
    <property type="project" value="UniProtKB-UniRule"/>
</dbReference>
<evidence type="ECO:0000256" key="4">
    <source>
        <dbReference type="ARBA" id="ARBA00022475"/>
    </source>
</evidence>
<dbReference type="InterPro" id="IPR002048">
    <property type="entry name" value="EF_hand_dom"/>
</dbReference>
<evidence type="ECO:0000256" key="16">
    <source>
        <dbReference type="SAM" id="Coils"/>
    </source>
</evidence>
<feature type="compositionally biased region" description="Basic and acidic residues" evidence="17">
    <location>
        <begin position="33"/>
        <end position="52"/>
    </location>
</feature>
<evidence type="ECO:0000256" key="10">
    <source>
        <dbReference type="ARBA" id="ARBA00023053"/>
    </source>
</evidence>
<name>Q67FT1_OLIMR</name>
<reference evidence="19" key="1">
    <citation type="submission" date="2004-11" db="EMBL/GenBank/DDBJ databases">
        <authorList>
            <person name="Zuo X."/>
            <person name="Ji Y."/>
        </authorList>
    </citation>
    <scope>NUCLEOTIDE SEQUENCE</scope>
</reference>
<feature type="region of interest" description="Disordered" evidence="17">
    <location>
        <begin position="954"/>
        <end position="1046"/>
    </location>
</feature>
<keyword evidence="14 15" id="KW-0739">Sodium transport</keyword>
<feature type="transmembrane region" description="Helical" evidence="15">
    <location>
        <begin position="716"/>
        <end position="749"/>
    </location>
</feature>
<feature type="transmembrane region" description="Helical" evidence="15">
    <location>
        <begin position="599"/>
        <end position="620"/>
    </location>
</feature>
<feature type="domain" description="EF-hand" evidence="18">
    <location>
        <begin position="1701"/>
        <end position="1736"/>
    </location>
</feature>
<keyword evidence="9 15" id="KW-1133">Transmembrane helix</keyword>
<dbReference type="Gene3D" id="1.10.238.10">
    <property type="entry name" value="EF-hand"/>
    <property type="match status" value="1"/>
</dbReference>
<keyword evidence="16" id="KW-0175">Coiled coil</keyword>
<accession>Q67FT1</accession>
<dbReference type="FunFam" id="1.10.238.10:FF:000061">
    <property type="entry name" value="Sodium channel protein"/>
    <property type="match status" value="1"/>
</dbReference>
<dbReference type="FunFam" id="1.10.287.70:FF:000047">
    <property type="entry name" value="Sodium channel protein"/>
    <property type="match status" value="1"/>
</dbReference>
<dbReference type="EMBL" id="AY322171">
    <property type="protein sequence ID" value="AAQ84279.2"/>
    <property type="molecule type" value="mRNA"/>
</dbReference>
<dbReference type="Pfam" id="PF06512">
    <property type="entry name" value="Na_trans_assoc"/>
    <property type="match status" value="1"/>
</dbReference>
<dbReference type="FunFam" id="1.20.120.350:FF:000026">
    <property type="entry name" value="Sodium channel protein"/>
    <property type="match status" value="1"/>
</dbReference>
<comment type="caution">
    <text evidence="15">Lacks conserved residue(s) required for the propagation of feature annotation.</text>
</comment>
<evidence type="ECO:0000256" key="8">
    <source>
        <dbReference type="ARBA" id="ARBA00022882"/>
    </source>
</evidence>
<keyword evidence="5" id="KW-0691">RNA editing</keyword>
<feature type="transmembrane region" description="Helical" evidence="15">
    <location>
        <begin position="1361"/>
        <end position="1384"/>
    </location>
</feature>
<dbReference type="GO" id="GO:0086010">
    <property type="term" value="P:membrane depolarization during action potential"/>
    <property type="evidence" value="ECO:0007669"/>
    <property type="project" value="TreeGrafter"/>
</dbReference>